<dbReference type="AlphaFoldDB" id="A0A5P9XUY4"/>
<reference evidence="2 3" key="1">
    <citation type="submission" date="2019-10" db="EMBL/GenBank/DDBJ databases">
        <authorList>
            <person name="Wang R."/>
        </authorList>
    </citation>
    <scope>NUCLEOTIDE SEQUENCE [LARGE SCALE GENOMIC DNA]</scope>
    <source>
        <strain evidence="2 3">ATCC 19377</strain>
    </source>
</reference>
<feature type="domain" description="DUF4224" evidence="1">
    <location>
        <begin position="2"/>
        <end position="43"/>
    </location>
</feature>
<dbReference type="InterPro" id="IPR025319">
    <property type="entry name" value="DUF4224"/>
</dbReference>
<accession>A0A5P9XUY4</accession>
<dbReference type="Proteomes" id="UP000363590">
    <property type="component" value="Chromosome"/>
</dbReference>
<dbReference type="GeneID" id="60697271"/>
<evidence type="ECO:0000313" key="2">
    <source>
        <dbReference type="EMBL" id="QFX97163.1"/>
    </source>
</evidence>
<dbReference type="RefSeq" id="WP_031572203.1">
    <property type="nucleotide sequence ID" value="NZ_CP045571.1"/>
</dbReference>
<dbReference type="EMBL" id="CP045571">
    <property type="protein sequence ID" value="QFX97163.1"/>
    <property type="molecule type" value="Genomic_DNA"/>
</dbReference>
<sequence length="72" mass="8093">MFLTDEELEELTTYRTRPKQIAWLKANGYPFEIGGNGRARVLKAMVLAKLGAPVQPPETRPQVRIPSSARKV</sequence>
<protein>
    <recommendedName>
        <fullName evidence="1">DUF4224 domain-containing protein</fullName>
    </recommendedName>
</protein>
<evidence type="ECO:0000313" key="3">
    <source>
        <dbReference type="Proteomes" id="UP000363590"/>
    </source>
</evidence>
<evidence type="ECO:0000259" key="1">
    <source>
        <dbReference type="Pfam" id="PF13986"/>
    </source>
</evidence>
<gene>
    <name evidence="2" type="ORF">GCD22_03045</name>
</gene>
<proteinExistence type="predicted"/>
<dbReference type="KEGG" id="atx:GCD22_03045"/>
<dbReference type="Pfam" id="PF13986">
    <property type="entry name" value="DUF4224"/>
    <property type="match status" value="1"/>
</dbReference>
<name>A0A5P9XUY4_ACITH</name>
<organism evidence="2 3">
    <name type="scientific">Acidithiobacillus thiooxidans ATCC 19377</name>
    <dbReference type="NCBI Taxonomy" id="637390"/>
    <lineage>
        <taxon>Bacteria</taxon>
        <taxon>Pseudomonadati</taxon>
        <taxon>Pseudomonadota</taxon>
        <taxon>Acidithiobacillia</taxon>
        <taxon>Acidithiobacillales</taxon>
        <taxon>Acidithiobacillaceae</taxon>
        <taxon>Acidithiobacillus</taxon>
    </lineage>
</organism>